<accession>A0ABQ7E0F7</accession>
<evidence type="ECO:0000313" key="1">
    <source>
        <dbReference type="EMBL" id="KAF3582836.1"/>
    </source>
</evidence>
<sequence length="84" mass="9529">MCIDPCEIQFYLRHCEEGQKLHVSSLEHRRGVGLFKELKEPLDFWSLQSEQVWVRFNLALAGNDGEASLPPPPLIDTACTRASC</sequence>
<reference evidence="1 2" key="1">
    <citation type="journal article" date="2020" name="BMC Genomics">
        <title>Intraspecific diversification of the crop wild relative Brassica cretica Lam. using demographic model selection.</title>
        <authorList>
            <person name="Kioukis A."/>
            <person name="Michalopoulou V.A."/>
            <person name="Briers L."/>
            <person name="Pirintsos S."/>
            <person name="Studholme D.J."/>
            <person name="Pavlidis P."/>
            <person name="Sarris P.F."/>
        </authorList>
    </citation>
    <scope>NUCLEOTIDE SEQUENCE [LARGE SCALE GENOMIC DNA]</scope>
    <source>
        <strain evidence="2">cv. PFS-1207/04</strain>
    </source>
</reference>
<protein>
    <submittedName>
        <fullName evidence="1">Uncharacterized protein</fullName>
    </submittedName>
</protein>
<dbReference type="EMBL" id="QGKV02000649">
    <property type="protein sequence ID" value="KAF3582836.1"/>
    <property type="molecule type" value="Genomic_DNA"/>
</dbReference>
<name>A0ABQ7E0F7_BRACR</name>
<dbReference type="Proteomes" id="UP000266723">
    <property type="component" value="Unassembled WGS sequence"/>
</dbReference>
<comment type="caution">
    <text evidence="1">The sequence shown here is derived from an EMBL/GenBank/DDBJ whole genome shotgun (WGS) entry which is preliminary data.</text>
</comment>
<keyword evidence="2" id="KW-1185">Reference proteome</keyword>
<evidence type="ECO:0000313" key="2">
    <source>
        <dbReference type="Proteomes" id="UP000266723"/>
    </source>
</evidence>
<proteinExistence type="predicted"/>
<gene>
    <name evidence="1" type="ORF">DY000_02032373</name>
</gene>
<organism evidence="1 2">
    <name type="scientific">Brassica cretica</name>
    <name type="common">Mustard</name>
    <dbReference type="NCBI Taxonomy" id="69181"/>
    <lineage>
        <taxon>Eukaryota</taxon>
        <taxon>Viridiplantae</taxon>
        <taxon>Streptophyta</taxon>
        <taxon>Embryophyta</taxon>
        <taxon>Tracheophyta</taxon>
        <taxon>Spermatophyta</taxon>
        <taxon>Magnoliopsida</taxon>
        <taxon>eudicotyledons</taxon>
        <taxon>Gunneridae</taxon>
        <taxon>Pentapetalae</taxon>
        <taxon>rosids</taxon>
        <taxon>malvids</taxon>
        <taxon>Brassicales</taxon>
        <taxon>Brassicaceae</taxon>
        <taxon>Brassiceae</taxon>
        <taxon>Brassica</taxon>
    </lineage>
</organism>